<dbReference type="PANTHER" id="PTHR30510">
    <property type="entry name" value="UPF0229 PROTEIN YEAH"/>
    <property type="match status" value="1"/>
</dbReference>
<dbReference type="NCBIfam" id="NF003711">
    <property type="entry name" value="PRK05325.2-3"/>
    <property type="match status" value="1"/>
</dbReference>
<dbReference type="EMBL" id="LR586016">
    <property type="protein sequence ID" value="VIP03784.1"/>
    <property type="molecule type" value="Genomic_DNA"/>
</dbReference>
<proteinExistence type="predicted"/>
<dbReference type="Pfam" id="PF04285">
    <property type="entry name" value="DUF444"/>
    <property type="match status" value="2"/>
</dbReference>
<dbReference type="KEGG" id="tim:GMBLW1_01760"/>
<reference evidence="2" key="1">
    <citation type="submission" date="2019-04" db="EMBL/GenBank/DDBJ databases">
        <authorList>
            <consortium name="Science for Life Laboratories"/>
        </authorList>
    </citation>
    <scope>NUCLEOTIDE SEQUENCE</scope>
    <source>
        <strain evidence="2">MBLW1</strain>
    </source>
</reference>
<evidence type="ECO:0008006" key="4">
    <source>
        <dbReference type="Google" id="ProtNLM"/>
    </source>
</evidence>
<organism evidence="2">
    <name type="scientific">Tuwongella immobilis</name>
    <dbReference type="NCBI Taxonomy" id="692036"/>
    <lineage>
        <taxon>Bacteria</taxon>
        <taxon>Pseudomonadati</taxon>
        <taxon>Planctomycetota</taxon>
        <taxon>Planctomycetia</taxon>
        <taxon>Gemmatales</taxon>
        <taxon>Gemmataceae</taxon>
        <taxon>Tuwongella</taxon>
    </lineage>
</organism>
<evidence type="ECO:0000313" key="3">
    <source>
        <dbReference type="Proteomes" id="UP000464378"/>
    </source>
</evidence>
<feature type="compositionally biased region" description="Gly residues" evidence="1">
    <location>
        <begin position="60"/>
        <end position="70"/>
    </location>
</feature>
<dbReference type="InterPro" id="IPR036465">
    <property type="entry name" value="vWFA_dom_sf"/>
</dbReference>
<dbReference type="RefSeq" id="WP_162658939.1">
    <property type="nucleotide sequence ID" value="NZ_LR593887.1"/>
</dbReference>
<dbReference type="AlphaFoldDB" id="A0A6C2YQV9"/>
<sequence length="367" mass="41422">MGQKIERDLQRFQRIVRGKIRSNLGKFMSRGELIGKQGKDFVSIPLPSIQLPQIRYGNKNSGGVGVGEGNPGQALTPAEQGDQPGGAGDAPGQHILEVEVSMEELATILGEELALPRIEPRGQKNIITTKDRYTGIRPVGPQSLVSFKQTYKRSLRRQIASGTYQPEQPVIVPVREDMRYRAPKETQQPQSMAAIMYLMDVSGSMTDEQKQIVRIEAFWIDTWIRAHYKDIETVYIIHDASAKEVDEHTFYHTRESGGTRISSAYQLAAKIQQERYDPADWNLYAFHFSDGDNWGDDVPVCMQILSEKLLPVLNLFGYGQIESPYGSGEFFEHLLPMTDEFAHLILTRVPDRNAILPSIRDFLKTGR</sequence>
<evidence type="ECO:0000256" key="1">
    <source>
        <dbReference type="SAM" id="MobiDB-lite"/>
    </source>
</evidence>
<protein>
    <recommendedName>
        <fullName evidence="4">DUF444 family protein</fullName>
    </recommendedName>
</protein>
<dbReference type="InParanoid" id="A0A6C2YQV9"/>
<evidence type="ECO:0000313" key="2">
    <source>
        <dbReference type="EMBL" id="VIP03784.1"/>
    </source>
</evidence>
<dbReference type="FunCoup" id="A0A6C2YQV9">
    <property type="interactions" value="7"/>
</dbReference>
<dbReference type="EMBL" id="LR593887">
    <property type="protein sequence ID" value="VTS04936.1"/>
    <property type="molecule type" value="Genomic_DNA"/>
</dbReference>
<accession>A0A6C2YQV9</accession>
<dbReference type="PANTHER" id="PTHR30510:SF2">
    <property type="entry name" value="UPF0229 PROTEIN YEAH"/>
    <property type="match status" value="1"/>
</dbReference>
<gene>
    <name evidence="2" type="ORF">GMBLW1_01760</name>
</gene>
<feature type="region of interest" description="Disordered" evidence="1">
    <location>
        <begin position="60"/>
        <end position="90"/>
    </location>
</feature>
<dbReference type="CDD" id="cd00198">
    <property type="entry name" value="vWFA"/>
    <property type="match status" value="1"/>
</dbReference>
<dbReference type="SUPFAM" id="SSF53300">
    <property type="entry name" value="vWA-like"/>
    <property type="match status" value="1"/>
</dbReference>
<name>A0A6C2YQV9_9BACT</name>
<dbReference type="InterPro" id="IPR006698">
    <property type="entry name" value="UPF0229"/>
</dbReference>
<keyword evidence="3" id="KW-1185">Reference proteome</keyword>
<dbReference type="Proteomes" id="UP000464378">
    <property type="component" value="Chromosome"/>
</dbReference>